<accession>A0A9W6QBG7</accession>
<sequence length="85" mass="8892">MPLPPPGSVTEVGLLVEGWLGSLRQSWKSGCRRTRALAALSMPTNYSGGARALPLLALRPGGLVQAIGGPGPRSQVVKVDSKFVR</sequence>
<reference evidence="1" key="1">
    <citation type="submission" date="2023-02" db="EMBL/GenBank/DDBJ databases">
        <title>Kitasatospora phosalacinea NBRC 14627.</title>
        <authorList>
            <person name="Ichikawa N."/>
            <person name="Sato H."/>
            <person name="Tonouchi N."/>
        </authorList>
    </citation>
    <scope>NUCLEOTIDE SEQUENCE</scope>
    <source>
        <strain evidence="1">NBRC 14627</strain>
    </source>
</reference>
<evidence type="ECO:0000313" key="2">
    <source>
        <dbReference type="Proteomes" id="UP001165041"/>
    </source>
</evidence>
<dbReference type="EMBL" id="BSSA01000027">
    <property type="protein sequence ID" value="GLW73732.1"/>
    <property type="molecule type" value="Genomic_DNA"/>
</dbReference>
<protein>
    <submittedName>
        <fullName evidence="1">Uncharacterized protein</fullName>
    </submittedName>
</protein>
<dbReference type="Proteomes" id="UP001165041">
    <property type="component" value="Unassembled WGS sequence"/>
</dbReference>
<dbReference type="AlphaFoldDB" id="A0A9W6QBG7"/>
<comment type="caution">
    <text evidence="1">The sequence shown here is derived from an EMBL/GenBank/DDBJ whole genome shotgun (WGS) entry which is preliminary data.</text>
</comment>
<organism evidence="1 2">
    <name type="scientific">Kitasatospora phosalacinea</name>
    <dbReference type="NCBI Taxonomy" id="2065"/>
    <lineage>
        <taxon>Bacteria</taxon>
        <taxon>Bacillati</taxon>
        <taxon>Actinomycetota</taxon>
        <taxon>Actinomycetes</taxon>
        <taxon>Kitasatosporales</taxon>
        <taxon>Streptomycetaceae</taxon>
        <taxon>Kitasatospora</taxon>
    </lineage>
</organism>
<evidence type="ECO:0000313" key="1">
    <source>
        <dbReference type="EMBL" id="GLW73732.1"/>
    </source>
</evidence>
<name>A0A9W6QBG7_9ACTN</name>
<gene>
    <name evidence="1" type="ORF">Kpho02_60300</name>
</gene>
<proteinExistence type="predicted"/>